<dbReference type="KEGG" id="sdn:Sden_2268"/>
<dbReference type="SUPFAM" id="SSF46785">
    <property type="entry name" value="Winged helix' DNA-binding domain"/>
    <property type="match status" value="1"/>
</dbReference>
<gene>
    <name evidence="2" type="ordered locus">Sden_2268</name>
</gene>
<dbReference type="Gene3D" id="1.10.10.10">
    <property type="entry name" value="Winged helix-like DNA-binding domain superfamily/Winged helix DNA-binding domain"/>
    <property type="match status" value="1"/>
</dbReference>
<dbReference type="PROSITE" id="PS50995">
    <property type="entry name" value="HTH_MARR_2"/>
    <property type="match status" value="1"/>
</dbReference>
<dbReference type="InterPro" id="IPR039422">
    <property type="entry name" value="MarR/SlyA-like"/>
</dbReference>
<proteinExistence type="predicted"/>
<dbReference type="SMR" id="Q12LX8"/>
<dbReference type="PANTHER" id="PTHR33164:SF43">
    <property type="entry name" value="HTH-TYPE TRANSCRIPTIONAL REPRESSOR YETL"/>
    <property type="match status" value="1"/>
</dbReference>
<keyword evidence="3" id="KW-1185">Reference proteome</keyword>
<dbReference type="Pfam" id="PF01047">
    <property type="entry name" value="MarR"/>
    <property type="match status" value="1"/>
</dbReference>
<dbReference type="GO" id="GO:0006950">
    <property type="term" value="P:response to stress"/>
    <property type="evidence" value="ECO:0007669"/>
    <property type="project" value="TreeGrafter"/>
</dbReference>
<feature type="domain" description="HTH marR-type" evidence="1">
    <location>
        <begin position="2"/>
        <end position="156"/>
    </location>
</feature>
<evidence type="ECO:0000313" key="3">
    <source>
        <dbReference type="Proteomes" id="UP000001982"/>
    </source>
</evidence>
<dbReference type="GO" id="GO:0003700">
    <property type="term" value="F:DNA-binding transcription factor activity"/>
    <property type="evidence" value="ECO:0007669"/>
    <property type="project" value="InterPro"/>
</dbReference>
<dbReference type="SMART" id="SM00347">
    <property type="entry name" value="HTH_MARR"/>
    <property type="match status" value="1"/>
</dbReference>
<organism evidence="2 3">
    <name type="scientific">Shewanella denitrificans (strain OS217 / ATCC BAA-1090 / DSM 15013)</name>
    <dbReference type="NCBI Taxonomy" id="318161"/>
    <lineage>
        <taxon>Bacteria</taxon>
        <taxon>Pseudomonadati</taxon>
        <taxon>Pseudomonadota</taxon>
        <taxon>Gammaproteobacteria</taxon>
        <taxon>Alteromonadales</taxon>
        <taxon>Shewanellaceae</taxon>
        <taxon>Shewanella</taxon>
    </lineage>
</organism>
<dbReference type="eggNOG" id="COG1846">
    <property type="taxonomic scope" value="Bacteria"/>
</dbReference>
<dbReference type="STRING" id="318161.Sden_2268"/>
<evidence type="ECO:0000313" key="2">
    <source>
        <dbReference type="EMBL" id="ABE55548.1"/>
    </source>
</evidence>
<dbReference type="InterPro" id="IPR036390">
    <property type="entry name" value="WH_DNA-bd_sf"/>
</dbReference>
<protein>
    <submittedName>
        <fullName evidence="2">Regulatory protein, MarR</fullName>
    </submittedName>
</protein>
<dbReference type="OrthoDB" id="7502947at2"/>
<dbReference type="PANTHER" id="PTHR33164">
    <property type="entry name" value="TRANSCRIPTIONAL REGULATOR, MARR FAMILY"/>
    <property type="match status" value="1"/>
</dbReference>
<dbReference type="RefSeq" id="WP_011496699.1">
    <property type="nucleotide sequence ID" value="NC_007954.1"/>
</dbReference>
<dbReference type="HOGENOM" id="CLU_083287_11_3_6"/>
<name>Q12LX8_SHEDO</name>
<accession>Q12LX8</accession>
<dbReference type="Proteomes" id="UP000001982">
    <property type="component" value="Chromosome"/>
</dbReference>
<reference evidence="2 3" key="1">
    <citation type="submission" date="2006-03" db="EMBL/GenBank/DDBJ databases">
        <title>Complete sequence of Shewanella denitrificans OS217.</title>
        <authorList>
            <consortium name="US DOE Joint Genome Institute"/>
            <person name="Copeland A."/>
            <person name="Lucas S."/>
            <person name="Lapidus A."/>
            <person name="Barry K."/>
            <person name="Detter J.C."/>
            <person name="Glavina del Rio T."/>
            <person name="Hammon N."/>
            <person name="Israni S."/>
            <person name="Dalin E."/>
            <person name="Tice H."/>
            <person name="Pitluck S."/>
            <person name="Brettin T."/>
            <person name="Bruce D."/>
            <person name="Han C."/>
            <person name="Tapia R."/>
            <person name="Gilna P."/>
            <person name="Kiss H."/>
            <person name="Schmutz J."/>
            <person name="Larimer F."/>
            <person name="Land M."/>
            <person name="Hauser L."/>
            <person name="Kyrpides N."/>
            <person name="Lykidis A."/>
            <person name="Richardson P."/>
        </authorList>
    </citation>
    <scope>NUCLEOTIDE SEQUENCE [LARGE SCALE GENOMIC DNA]</scope>
    <source>
        <strain evidence="3">OS217 / ATCC BAA-1090 / DSM 15013</strain>
    </source>
</reference>
<sequence length="159" mass="17983">MTMDLHTSLIKLQRILSQTWGNQVQDKQQEVLSASEFEYLHYVHVAESAHVHEDPIDDTDVGHDSSSHMSAIAAEMQVQKSSASLMVNKLEKRGLIERVTCQFDARAQHILFTDKGRELYLSTEARVYLSLAASFKNKLDADEYQQLEGLLSKACSKLD</sequence>
<dbReference type="AlphaFoldDB" id="Q12LX8"/>
<evidence type="ECO:0000259" key="1">
    <source>
        <dbReference type="PROSITE" id="PS50995"/>
    </source>
</evidence>
<dbReference type="PRINTS" id="PR00598">
    <property type="entry name" value="HTHMARR"/>
</dbReference>
<dbReference type="InterPro" id="IPR036388">
    <property type="entry name" value="WH-like_DNA-bd_sf"/>
</dbReference>
<dbReference type="InterPro" id="IPR000835">
    <property type="entry name" value="HTH_MarR-typ"/>
</dbReference>
<dbReference type="EMBL" id="CP000302">
    <property type="protein sequence ID" value="ABE55548.1"/>
    <property type="molecule type" value="Genomic_DNA"/>
</dbReference>